<gene>
    <name evidence="3" type="ORF">CAPTEDRAFT_209127</name>
</gene>
<organism evidence="3">
    <name type="scientific">Capitella teleta</name>
    <name type="common">Polychaete worm</name>
    <dbReference type="NCBI Taxonomy" id="283909"/>
    <lineage>
        <taxon>Eukaryota</taxon>
        <taxon>Metazoa</taxon>
        <taxon>Spiralia</taxon>
        <taxon>Lophotrochozoa</taxon>
        <taxon>Annelida</taxon>
        <taxon>Polychaeta</taxon>
        <taxon>Sedentaria</taxon>
        <taxon>Scolecida</taxon>
        <taxon>Capitellidae</taxon>
        <taxon>Capitella</taxon>
    </lineage>
</organism>
<dbReference type="Gene3D" id="2.60.120.260">
    <property type="entry name" value="Galactose-binding domain-like"/>
    <property type="match status" value="1"/>
</dbReference>
<keyword evidence="5" id="KW-1185">Reference proteome</keyword>
<dbReference type="InterPro" id="IPR013783">
    <property type="entry name" value="Ig-like_fold"/>
</dbReference>
<dbReference type="PROSITE" id="PS50853">
    <property type="entry name" value="FN3"/>
    <property type="match status" value="1"/>
</dbReference>
<sequence>MTYVNGACRIPGVNQGSCVFGDDCLFPCRCQDKAKCNSDMGTCSECMGGLPRPSNHPDRFNWGGAACQTGNVAYKKTTNQSGVYDGLVSSKGVDGLLGSHSSQSNCAHPQNNGGVAAWFYVDLGSVHQIHNVTVYNTFNAGACQNGSFGVNCSGECGQCKDASCSPVNGHCSDGCQLWFAGDLCKEELCENPYYVSIYSYIESNPAVPSLDGLTPTLREVTETSVAITWRQDPQIPQEYAHFYGYTVAYAEGYDDPMNDQRFDHDSSTQDQTVIVSNLNAHQEYSFRVKCFREMDDQKEYGTPSNITRIRLTTGENKSALIAGVVVGVAVAIAVAVAVLLLLRKKKKKKATYSEDNGDVPIIIPITKVKEGVENANYESPIENVNPGSQVLLGSSPDAEVGRHESDAKPLTLDQLEAYITKKKSDQNGFNAEYQASVNVT</sequence>
<evidence type="ECO:0000259" key="2">
    <source>
        <dbReference type="PROSITE" id="PS50853"/>
    </source>
</evidence>
<dbReference type="Pfam" id="PF00041">
    <property type="entry name" value="fn3"/>
    <property type="match status" value="1"/>
</dbReference>
<proteinExistence type="predicted"/>
<dbReference type="AlphaFoldDB" id="R7T5A4"/>
<dbReference type="EMBL" id="AMQN01033544">
    <property type="status" value="NOT_ANNOTATED_CDS"/>
    <property type="molecule type" value="Genomic_DNA"/>
</dbReference>
<keyword evidence="1" id="KW-0812">Transmembrane</keyword>
<dbReference type="HOGENOM" id="CLU_541052_0_0_1"/>
<reference evidence="4" key="3">
    <citation type="submission" date="2015-06" db="UniProtKB">
        <authorList>
            <consortium name="EnsemblMetazoa"/>
        </authorList>
    </citation>
    <scope>IDENTIFICATION</scope>
</reference>
<dbReference type="Gene3D" id="2.60.40.10">
    <property type="entry name" value="Immunoglobulins"/>
    <property type="match status" value="1"/>
</dbReference>
<keyword evidence="1" id="KW-1133">Transmembrane helix</keyword>
<dbReference type="PANTHER" id="PTHR26391">
    <property type="entry name" value="INACTIVE TYROSINE-PROTEIN KINASE 7"/>
    <property type="match status" value="1"/>
</dbReference>
<name>R7T5A4_CAPTE</name>
<dbReference type="InterPro" id="IPR003961">
    <property type="entry name" value="FN3_dom"/>
</dbReference>
<dbReference type="InterPro" id="IPR036116">
    <property type="entry name" value="FN3_sf"/>
</dbReference>
<evidence type="ECO:0000313" key="3">
    <source>
        <dbReference type="EMBL" id="ELT88268.1"/>
    </source>
</evidence>
<dbReference type="InterPro" id="IPR008979">
    <property type="entry name" value="Galactose-bd-like_sf"/>
</dbReference>
<keyword evidence="1" id="KW-0472">Membrane</keyword>
<dbReference type="CDD" id="cd00063">
    <property type="entry name" value="FN3"/>
    <property type="match status" value="1"/>
</dbReference>
<dbReference type="SUPFAM" id="SSF49785">
    <property type="entry name" value="Galactose-binding domain-like"/>
    <property type="match status" value="1"/>
</dbReference>
<dbReference type="EMBL" id="KB311894">
    <property type="protein sequence ID" value="ELT88268.1"/>
    <property type="molecule type" value="Genomic_DNA"/>
</dbReference>
<dbReference type="EnsemblMetazoa" id="CapteT209127">
    <property type="protein sequence ID" value="CapteP209127"/>
    <property type="gene ID" value="CapteG209127"/>
</dbReference>
<protein>
    <recommendedName>
        <fullName evidence="2">Fibronectin type-III domain-containing protein</fullName>
    </recommendedName>
</protein>
<dbReference type="Proteomes" id="UP000014760">
    <property type="component" value="Unassembled WGS sequence"/>
</dbReference>
<feature type="transmembrane region" description="Helical" evidence="1">
    <location>
        <begin position="319"/>
        <end position="342"/>
    </location>
</feature>
<dbReference type="OrthoDB" id="6064643at2759"/>
<evidence type="ECO:0000313" key="4">
    <source>
        <dbReference type="EnsemblMetazoa" id="CapteP209127"/>
    </source>
</evidence>
<reference evidence="3 5" key="2">
    <citation type="journal article" date="2013" name="Nature">
        <title>Insights into bilaterian evolution from three spiralian genomes.</title>
        <authorList>
            <person name="Simakov O."/>
            <person name="Marletaz F."/>
            <person name="Cho S.J."/>
            <person name="Edsinger-Gonzales E."/>
            <person name="Havlak P."/>
            <person name="Hellsten U."/>
            <person name="Kuo D.H."/>
            <person name="Larsson T."/>
            <person name="Lv J."/>
            <person name="Arendt D."/>
            <person name="Savage R."/>
            <person name="Osoegawa K."/>
            <person name="de Jong P."/>
            <person name="Grimwood J."/>
            <person name="Chapman J.A."/>
            <person name="Shapiro H."/>
            <person name="Aerts A."/>
            <person name="Otillar R.P."/>
            <person name="Terry A.Y."/>
            <person name="Boore J.L."/>
            <person name="Grigoriev I.V."/>
            <person name="Lindberg D.R."/>
            <person name="Seaver E.C."/>
            <person name="Weisblat D.A."/>
            <person name="Putnam N.H."/>
            <person name="Rokhsar D.S."/>
        </authorList>
    </citation>
    <scope>NUCLEOTIDE SEQUENCE</scope>
    <source>
        <strain evidence="3 5">I ESC-2004</strain>
    </source>
</reference>
<evidence type="ECO:0000313" key="5">
    <source>
        <dbReference type="Proteomes" id="UP000014760"/>
    </source>
</evidence>
<evidence type="ECO:0000256" key="1">
    <source>
        <dbReference type="SAM" id="Phobius"/>
    </source>
</evidence>
<dbReference type="EMBL" id="AMQN01033545">
    <property type="status" value="NOT_ANNOTATED_CDS"/>
    <property type="molecule type" value="Genomic_DNA"/>
</dbReference>
<dbReference type="PANTHER" id="PTHR26391:SF18">
    <property type="entry name" value="PROTEIN KINASE RECEPTOR TIE-1, PUTATIVE-RELATED"/>
    <property type="match status" value="1"/>
</dbReference>
<dbReference type="SUPFAM" id="SSF49265">
    <property type="entry name" value="Fibronectin type III"/>
    <property type="match status" value="1"/>
</dbReference>
<feature type="domain" description="Fibronectin type-III" evidence="2">
    <location>
        <begin position="211"/>
        <end position="316"/>
    </location>
</feature>
<reference evidence="5" key="1">
    <citation type="submission" date="2012-12" db="EMBL/GenBank/DDBJ databases">
        <authorList>
            <person name="Hellsten U."/>
            <person name="Grimwood J."/>
            <person name="Chapman J.A."/>
            <person name="Shapiro H."/>
            <person name="Aerts A."/>
            <person name="Otillar R.P."/>
            <person name="Terry A.Y."/>
            <person name="Boore J.L."/>
            <person name="Simakov O."/>
            <person name="Marletaz F."/>
            <person name="Cho S.-J."/>
            <person name="Edsinger-Gonzales E."/>
            <person name="Havlak P."/>
            <person name="Kuo D.-H."/>
            <person name="Larsson T."/>
            <person name="Lv J."/>
            <person name="Arendt D."/>
            <person name="Savage R."/>
            <person name="Osoegawa K."/>
            <person name="de Jong P."/>
            <person name="Lindberg D.R."/>
            <person name="Seaver E.C."/>
            <person name="Weisblat D.A."/>
            <person name="Putnam N.H."/>
            <person name="Grigoriev I.V."/>
            <person name="Rokhsar D.S."/>
        </authorList>
    </citation>
    <scope>NUCLEOTIDE SEQUENCE</scope>
    <source>
        <strain evidence="5">I ESC-2004</strain>
    </source>
</reference>
<accession>R7T5A4</accession>